<comment type="caution">
    <text evidence="1">The sequence shown here is derived from an EMBL/GenBank/DDBJ whole genome shotgun (WGS) entry which is preliminary data.</text>
</comment>
<evidence type="ECO:0000313" key="2">
    <source>
        <dbReference type="Proteomes" id="UP001375743"/>
    </source>
</evidence>
<dbReference type="Proteomes" id="UP001375743">
    <property type="component" value="Unassembled WGS sequence"/>
</dbReference>
<organism evidence="1 2">
    <name type="scientific">Benzoatithermus flavus</name>
    <dbReference type="NCBI Taxonomy" id="3108223"/>
    <lineage>
        <taxon>Bacteria</taxon>
        <taxon>Pseudomonadati</taxon>
        <taxon>Pseudomonadota</taxon>
        <taxon>Alphaproteobacteria</taxon>
        <taxon>Geminicoccales</taxon>
        <taxon>Geminicoccaceae</taxon>
        <taxon>Benzoatithermus</taxon>
    </lineage>
</organism>
<reference evidence="1 2" key="1">
    <citation type="submission" date="2024-01" db="EMBL/GenBank/DDBJ databases">
        <title>Multi-omics insights into the function and evolution of sodium benzoate biodegradation pathways in Benzoatithermus flavus gen. nov., sp. nov. from hot spring.</title>
        <authorList>
            <person name="Hu C.-J."/>
            <person name="Li W.-J."/>
        </authorList>
    </citation>
    <scope>NUCLEOTIDE SEQUENCE [LARGE SCALE GENOMIC DNA]</scope>
    <source>
        <strain evidence="1 2">SYSU G07066</strain>
    </source>
</reference>
<keyword evidence="2" id="KW-1185">Reference proteome</keyword>
<accession>A0ABU8XMH2</accession>
<name>A0ABU8XMH2_9PROT</name>
<protein>
    <submittedName>
        <fullName evidence="1">Uncharacterized protein</fullName>
    </submittedName>
</protein>
<gene>
    <name evidence="1" type="ORF">U1T56_03835</name>
</gene>
<dbReference type="EMBL" id="JBBLZC010000002">
    <property type="protein sequence ID" value="MEK0082269.1"/>
    <property type="molecule type" value="Genomic_DNA"/>
</dbReference>
<sequence>MSSGGEVDWLRRAVELCSRSAAAYKAAFMLTPISRLERHLLDRCTERYALLEHLLGFLLEHGMAAEGMRAMLERLDTDPARHARFENALAEACSYDRELVRLIDRALSGGLRLPAALGECLAAKRRDLEAHGQGHGGAMRVEETVEHPLPLTALPVGAATPC</sequence>
<evidence type="ECO:0000313" key="1">
    <source>
        <dbReference type="EMBL" id="MEK0082269.1"/>
    </source>
</evidence>
<proteinExistence type="predicted"/>
<dbReference type="RefSeq" id="WP_418158117.1">
    <property type="nucleotide sequence ID" value="NZ_JBBLZC010000002.1"/>
</dbReference>